<dbReference type="STRING" id="1344416.A0A139A795"/>
<dbReference type="InterPro" id="IPR007185">
    <property type="entry name" value="DNA_pol_a/d/e_bsu"/>
</dbReference>
<evidence type="ECO:0000256" key="2">
    <source>
        <dbReference type="ARBA" id="ARBA00009560"/>
    </source>
</evidence>
<sequence>MDDGAFRRDQDRGGRTGTTVDALTRAQIAEHFHVVDAFSIPRLQYSWNRKTFEPSTIPATMFASADAKSALFRDRYDIIKQRLLNNPLFRDASSFENENVREDQGKIFKLTPIPHISTTPPAHHVTLGMLTRMPDGRYHVEDPHASVPLEFPNKVARTPGVFTETAFVLVEGYWTGEVLRVETVGMPPGEGRAESDKSYKNIDFFGGPKSTESPERLLFIEKRLAEIHFVILSDLWLDQPKVLSHFRTLLSAYSTPDFTPPLAFLLCGPFSSRPYLLGASHFDAYREGFNTLADIIAEHPRLRESKFVFIPGPGDPWDTKVLPRARVPKTVTGRVEQKVPGAVFATNPCRIKYFTHEMVLYREDLATKLRRNCVVPPDEDEEPDAHVHLVQTVVAQSHLCPLPLDIRPVSWAYDAAMRVYPLPQTVVLADRCDPYDVAESGSTFMNPGSFPTSGWSFVVYYPGSGRVQHR</sequence>
<dbReference type="GO" id="GO:0042276">
    <property type="term" value="P:error-prone translesion synthesis"/>
    <property type="evidence" value="ECO:0007669"/>
    <property type="project" value="TreeGrafter"/>
</dbReference>
<dbReference type="AlphaFoldDB" id="A0A139A795"/>
<dbReference type="GO" id="GO:0003677">
    <property type="term" value="F:DNA binding"/>
    <property type="evidence" value="ECO:0007669"/>
    <property type="project" value="UniProtKB-KW"/>
</dbReference>
<evidence type="ECO:0000313" key="10">
    <source>
        <dbReference type="Proteomes" id="UP000070544"/>
    </source>
</evidence>
<dbReference type="Pfam" id="PF04042">
    <property type="entry name" value="DNA_pol_E_B"/>
    <property type="match status" value="1"/>
</dbReference>
<dbReference type="OrthoDB" id="10254730at2759"/>
<organism evidence="9 10">
    <name type="scientific">Gonapodya prolifera (strain JEL478)</name>
    <name type="common">Monoblepharis prolifera</name>
    <dbReference type="NCBI Taxonomy" id="1344416"/>
    <lineage>
        <taxon>Eukaryota</taxon>
        <taxon>Fungi</taxon>
        <taxon>Fungi incertae sedis</taxon>
        <taxon>Chytridiomycota</taxon>
        <taxon>Chytridiomycota incertae sedis</taxon>
        <taxon>Monoblepharidomycetes</taxon>
        <taxon>Monoblepharidales</taxon>
        <taxon>Gonapodyaceae</taxon>
        <taxon>Gonapodya</taxon>
    </lineage>
</organism>
<comment type="similarity">
    <text evidence="2">Belongs to the DNA polymerase epsilon subunit B family.</text>
</comment>
<name>A0A139A795_GONPJ</name>
<dbReference type="Proteomes" id="UP000070544">
    <property type="component" value="Unassembled WGS sequence"/>
</dbReference>
<feature type="domain" description="DNA polymerase alpha/delta/epsilon subunit B" evidence="8">
    <location>
        <begin position="229"/>
        <end position="436"/>
    </location>
</feature>
<dbReference type="EMBL" id="KQ965787">
    <property type="protein sequence ID" value="KXS12539.1"/>
    <property type="molecule type" value="Genomic_DNA"/>
</dbReference>
<evidence type="ECO:0000256" key="1">
    <source>
        <dbReference type="ARBA" id="ARBA00004123"/>
    </source>
</evidence>
<dbReference type="InterPro" id="IPR016266">
    <property type="entry name" value="POLE2"/>
</dbReference>
<reference evidence="9 10" key="1">
    <citation type="journal article" date="2015" name="Genome Biol. Evol.">
        <title>Phylogenomic analyses indicate that early fungi evolved digesting cell walls of algal ancestors of land plants.</title>
        <authorList>
            <person name="Chang Y."/>
            <person name="Wang S."/>
            <person name="Sekimoto S."/>
            <person name="Aerts A.L."/>
            <person name="Choi C."/>
            <person name="Clum A."/>
            <person name="LaButti K.M."/>
            <person name="Lindquist E.A."/>
            <person name="Yee Ngan C."/>
            <person name="Ohm R.A."/>
            <person name="Salamov A.A."/>
            <person name="Grigoriev I.V."/>
            <person name="Spatafora J.W."/>
            <person name="Berbee M.L."/>
        </authorList>
    </citation>
    <scope>NUCLEOTIDE SEQUENCE [LARGE SCALE GENOMIC DNA]</scope>
    <source>
        <strain evidence="9 10">JEL478</strain>
    </source>
</reference>
<dbReference type="PIRSF" id="PIRSF000799">
    <property type="entry name" value="DNA_pol_eps_2"/>
    <property type="match status" value="1"/>
</dbReference>
<evidence type="ECO:0000313" key="9">
    <source>
        <dbReference type="EMBL" id="KXS12539.1"/>
    </source>
</evidence>
<comment type="subcellular location">
    <subcellularLocation>
        <location evidence="1">Nucleus</location>
    </subcellularLocation>
</comment>
<evidence type="ECO:0000259" key="8">
    <source>
        <dbReference type="Pfam" id="PF04042"/>
    </source>
</evidence>
<dbReference type="GO" id="GO:0006261">
    <property type="term" value="P:DNA-templated DNA replication"/>
    <property type="evidence" value="ECO:0007669"/>
    <property type="project" value="InterPro"/>
</dbReference>
<proteinExistence type="inferred from homology"/>
<keyword evidence="10" id="KW-1185">Reference proteome</keyword>
<evidence type="ECO:0000256" key="4">
    <source>
        <dbReference type="ARBA" id="ARBA00022705"/>
    </source>
</evidence>
<evidence type="ECO:0000256" key="6">
    <source>
        <dbReference type="ARBA" id="ARBA00023242"/>
    </source>
</evidence>
<dbReference type="OMA" id="PEDGAWF"/>
<protein>
    <recommendedName>
        <fullName evidence="3">DNA polymerase epsilon subunit B</fullName>
    </recommendedName>
    <alternativeName>
        <fullName evidence="7">DNA polymerase II subunit 2</fullName>
    </alternativeName>
</protein>
<gene>
    <name evidence="9" type="ORF">M427DRAFT_101238</name>
</gene>
<keyword evidence="4" id="KW-0235">DNA replication</keyword>
<keyword evidence="5" id="KW-0238">DNA-binding</keyword>
<evidence type="ECO:0000256" key="5">
    <source>
        <dbReference type="ARBA" id="ARBA00023125"/>
    </source>
</evidence>
<evidence type="ECO:0000256" key="7">
    <source>
        <dbReference type="ARBA" id="ARBA00032930"/>
    </source>
</evidence>
<evidence type="ECO:0000256" key="3">
    <source>
        <dbReference type="ARBA" id="ARBA00016011"/>
    </source>
</evidence>
<accession>A0A139A795</accession>
<dbReference type="PANTHER" id="PTHR12708:SF0">
    <property type="entry name" value="DNA POLYMERASE EPSILON SUBUNIT 2"/>
    <property type="match status" value="1"/>
</dbReference>
<keyword evidence="6" id="KW-0539">Nucleus</keyword>
<dbReference type="PANTHER" id="PTHR12708">
    <property type="entry name" value="DNA POLYMERASE EPSILON SUBUNIT B"/>
    <property type="match status" value="1"/>
</dbReference>
<dbReference type="GO" id="GO:0008622">
    <property type="term" value="C:epsilon DNA polymerase complex"/>
    <property type="evidence" value="ECO:0007669"/>
    <property type="project" value="InterPro"/>
</dbReference>